<keyword evidence="3" id="KW-1185">Reference proteome</keyword>
<organism evidence="2 3">
    <name type="scientific">Rubritalea spongiae</name>
    <dbReference type="NCBI Taxonomy" id="430797"/>
    <lineage>
        <taxon>Bacteria</taxon>
        <taxon>Pseudomonadati</taxon>
        <taxon>Verrucomicrobiota</taxon>
        <taxon>Verrucomicrobiia</taxon>
        <taxon>Verrucomicrobiales</taxon>
        <taxon>Rubritaleaceae</taxon>
        <taxon>Rubritalea</taxon>
    </lineage>
</organism>
<proteinExistence type="predicted"/>
<name>A0ABW5E167_9BACT</name>
<evidence type="ECO:0000256" key="1">
    <source>
        <dbReference type="SAM" id="MobiDB-lite"/>
    </source>
</evidence>
<dbReference type="RefSeq" id="WP_377094373.1">
    <property type="nucleotide sequence ID" value="NZ_JBHSJM010000001.1"/>
</dbReference>
<comment type="caution">
    <text evidence="2">The sequence shown here is derived from an EMBL/GenBank/DDBJ whole genome shotgun (WGS) entry which is preliminary data.</text>
</comment>
<feature type="region of interest" description="Disordered" evidence="1">
    <location>
        <begin position="328"/>
        <end position="367"/>
    </location>
</feature>
<dbReference type="Proteomes" id="UP001597297">
    <property type="component" value="Unassembled WGS sequence"/>
</dbReference>
<reference evidence="3" key="1">
    <citation type="journal article" date="2019" name="Int. J. Syst. Evol. Microbiol.">
        <title>The Global Catalogue of Microorganisms (GCM) 10K type strain sequencing project: providing services to taxonomists for standard genome sequencing and annotation.</title>
        <authorList>
            <consortium name="The Broad Institute Genomics Platform"/>
            <consortium name="The Broad Institute Genome Sequencing Center for Infectious Disease"/>
            <person name="Wu L."/>
            <person name="Ma J."/>
        </authorList>
    </citation>
    <scope>NUCLEOTIDE SEQUENCE [LARGE SCALE GENOMIC DNA]</scope>
    <source>
        <strain evidence="3">JCM 16545</strain>
    </source>
</reference>
<gene>
    <name evidence="2" type="ORF">ACFSQZ_07385</name>
</gene>
<accession>A0ABW5E167</accession>
<evidence type="ECO:0000313" key="3">
    <source>
        <dbReference type="Proteomes" id="UP001597297"/>
    </source>
</evidence>
<protein>
    <submittedName>
        <fullName evidence="2">Uncharacterized protein</fullName>
    </submittedName>
</protein>
<sequence>MREGDLSIIDTNQWKPVQSPGLRAPRHQVPYDSPEVQNLLSEAFGVMFPNIVEVKRGVKRYTAVNVHQKDVMLEAKPVKNINDIPKAEMMRLMEGWIRLRRKLQEGVVSKGVAGILLNFRVPNPRQSLDKYMLYKEGEESRLIIRWGYETKEEPAVSLERAISILMDVPLGHMRSILSTSMAPTTSTVPVGQMVASAAVGEGGRKLAGSIGGTGNYKVLFGVVAVSVVMLSLGILGISKALTTQEQSVPSTNPTEVLSSPPVQEAVVAEPVDTEELEEFKNTKSSEFVEVENTPVVVEVEEKEPIPSLDSIVLEQEAQDTQVGLSEMLGETAGSEKAPAEKKTLSLEEMLSSTSADTETDMLGEMLK</sequence>
<dbReference type="EMBL" id="JBHUJC010000020">
    <property type="protein sequence ID" value="MFD2276286.1"/>
    <property type="molecule type" value="Genomic_DNA"/>
</dbReference>
<evidence type="ECO:0000313" key="2">
    <source>
        <dbReference type="EMBL" id="MFD2276286.1"/>
    </source>
</evidence>